<sequence>MDEIYEKAVELVSKHIDQLPPNTVFIKASRVSGELSSLMEDYDNVGKTTYYPPLAEYQLPEGAVKTILRSEMTELGRLSGHLDRVSYAGMEEAIFRCHQHSSELGTFWEELHILARLPRHPNILPVDRFVLDEISGSRVVGYTTPFMPGGDLDMNTPRPFKFKYLKQLLQVVDDLNYKFGIAHQDLAPRNLVIDPATDSLVLFDFGTAARIGYGAKGERHMEALSYLENRNDVKGVVLTVHEIITRDPLYKGSKLHDLYETDILAGPEKWIKGEDVELDPGLDAADYYHELMRWVRDRRSRAITHYTEASQYIDWPTAMVTSPDQLRSYDYQQAKEYNQPWIEWTCPRTAHLDHSRRLGAGGDNDAPAKELTECGRREAAEGNLEPSREMNQPPVPTYRVERTRKFSNGVRRSTRQRRRLPN</sequence>
<dbReference type="InterPro" id="IPR011009">
    <property type="entry name" value="Kinase-like_dom_sf"/>
</dbReference>
<dbReference type="GO" id="GO:0005524">
    <property type="term" value="F:ATP binding"/>
    <property type="evidence" value="ECO:0007669"/>
    <property type="project" value="InterPro"/>
</dbReference>
<dbReference type="InterPro" id="IPR000719">
    <property type="entry name" value="Prot_kinase_dom"/>
</dbReference>
<evidence type="ECO:0000259" key="2">
    <source>
        <dbReference type="PROSITE" id="PS50011"/>
    </source>
</evidence>
<dbReference type="STRING" id="100816.A0A175VWE9"/>
<organism evidence="3 4">
    <name type="scientific">Madurella mycetomatis</name>
    <dbReference type="NCBI Taxonomy" id="100816"/>
    <lineage>
        <taxon>Eukaryota</taxon>
        <taxon>Fungi</taxon>
        <taxon>Dikarya</taxon>
        <taxon>Ascomycota</taxon>
        <taxon>Pezizomycotina</taxon>
        <taxon>Sordariomycetes</taxon>
        <taxon>Sordariomycetidae</taxon>
        <taxon>Sordariales</taxon>
        <taxon>Sordariales incertae sedis</taxon>
        <taxon>Madurella</taxon>
    </lineage>
</organism>
<proteinExistence type="predicted"/>
<keyword evidence="3" id="KW-0418">Kinase</keyword>
<dbReference type="OrthoDB" id="4583611at2759"/>
<evidence type="ECO:0000313" key="4">
    <source>
        <dbReference type="Proteomes" id="UP000078237"/>
    </source>
</evidence>
<reference evidence="3 4" key="1">
    <citation type="journal article" date="2016" name="Genome Announc.">
        <title>Genome Sequence of Madurella mycetomatis mm55, Isolated from a Human Mycetoma Case in Sudan.</title>
        <authorList>
            <person name="Smit S."/>
            <person name="Derks M.F."/>
            <person name="Bervoets S."/>
            <person name="Fahal A."/>
            <person name="van Leeuwen W."/>
            <person name="van Belkum A."/>
            <person name="van de Sande W.W."/>
        </authorList>
    </citation>
    <scope>NUCLEOTIDE SEQUENCE [LARGE SCALE GENOMIC DNA]</scope>
    <source>
        <strain evidence="4">mm55</strain>
    </source>
</reference>
<protein>
    <submittedName>
        <fullName evidence="3">MAPK/MAK/MRK overlapping kinase</fullName>
    </submittedName>
</protein>
<dbReference type="Gene3D" id="1.10.510.10">
    <property type="entry name" value="Transferase(Phosphotransferase) domain 1"/>
    <property type="match status" value="1"/>
</dbReference>
<keyword evidence="4" id="KW-1185">Reference proteome</keyword>
<dbReference type="AlphaFoldDB" id="A0A175VWE9"/>
<accession>A0A175VWE9</accession>
<feature type="compositionally biased region" description="Basic residues" evidence="1">
    <location>
        <begin position="412"/>
        <end position="422"/>
    </location>
</feature>
<keyword evidence="3" id="KW-0808">Transferase</keyword>
<evidence type="ECO:0000256" key="1">
    <source>
        <dbReference type="SAM" id="MobiDB-lite"/>
    </source>
</evidence>
<dbReference type="EMBL" id="LCTW02000253">
    <property type="protein sequence ID" value="KXX75703.1"/>
    <property type="molecule type" value="Genomic_DNA"/>
</dbReference>
<comment type="caution">
    <text evidence="3">The sequence shown here is derived from an EMBL/GenBank/DDBJ whole genome shotgun (WGS) entry which is preliminary data.</text>
</comment>
<feature type="region of interest" description="Disordered" evidence="1">
    <location>
        <begin position="376"/>
        <end position="422"/>
    </location>
</feature>
<dbReference type="Proteomes" id="UP000078237">
    <property type="component" value="Unassembled WGS sequence"/>
</dbReference>
<feature type="domain" description="Protein kinase" evidence="2">
    <location>
        <begin position="39"/>
        <end position="342"/>
    </location>
</feature>
<dbReference type="PROSITE" id="PS50011">
    <property type="entry name" value="PROTEIN_KINASE_DOM"/>
    <property type="match status" value="1"/>
</dbReference>
<evidence type="ECO:0000313" key="3">
    <source>
        <dbReference type="EMBL" id="KXX75703.1"/>
    </source>
</evidence>
<dbReference type="SMART" id="SM00220">
    <property type="entry name" value="S_TKc"/>
    <property type="match status" value="1"/>
</dbReference>
<gene>
    <name evidence="3" type="ORF">MMYC01_206613</name>
</gene>
<dbReference type="GO" id="GO:0004672">
    <property type="term" value="F:protein kinase activity"/>
    <property type="evidence" value="ECO:0007669"/>
    <property type="project" value="InterPro"/>
</dbReference>
<name>A0A175VWE9_9PEZI</name>
<dbReference type="SUPFAM" id="SSF56112">
    <property type="entry name" value="Protein kinase-like (PK-like)"/>
    <property type="match status" value="1"/>
</dbReference>
<dbReference type="VEuPathDB" id="FungiDB:MMYC01_206613"/>